<organism evidence="2 3">
    <name type="scientific">Isoalcanivorax pacificus W11-5</name>
    <dbReference type="NCBI Taxonomy" id="391936"/>
    <lineage>
        <taxon>Bacteria</taxon>
        <taxon>Pseudomonadati</taxon>
        <taxon>Pseudomonadota</taxon>
        <taxon>Gammaproteobacteria</taxon>
        <taxon>Oceanospirillales</taxon>
        <taxon>Alcanivoracaceae</taxon>
        <taxon>Isoalcanivorax</taxon>
    </lineage>
</organism>
<dbReference type="STRING" id="391936.S7S_03540"/>
<protein>
    <submittedName>
        <fullName evidence="2">Uncharacterized protein</fullName>
    </submittedName>
</protein>
<evidence type="ECO:0000313" key="2">
    <source>
        <dbReference type="EMBL" id="AJD47130.1"/>
    </source>
</evidence>
<keyword evidence="3" id="KW-1185">Reference proteome</keyword>
<evidence type="ECO:0000256" key="1">
    <source>
        <dbReference type="SAM" id="MobiDB-lite"/>
    </source>
</evidence>
<dbReference type="RefSeq" id="WP_008738229.1">
    <property type="nucleotide sequence ID" value="NZ_CP004387.1"/>
</dbReference>
<accession>A0A0B4XKA2</accession>
<evidence type="ECO:0000313" key="3">
    <source>
        <dbReference type="Proteomes" id="UP000006764"/>
    </source>
</evidence>
<dbReference type="EMBL" id="CP004387">
    <property type="protein sequence ID" value="AJD47130.1"/>
    <property type="molecule type" value="Genomic_DNA"/>
</dbReference>
<dbReference type="Proteomes" id="UP000006764">
    <property type="component" value="Chromosome"/>
</dbReference>
<reference evidence="2 3" key="1">
    <citation type="journal article" date="2012" name="J. Bacteriol.">
        <title>Genome sequence of an alkane-degrading bacterium, Alcanivorax pacificus type strain W11-5, isolated from deep sea sediment.</title>
        <authorList>
            <person name="Lai Q."/>
            <person name="Shao Z."/>
        </authorList>
    </citation>
    <scope>NUCLEOTIDE SEQUENCE [LARGE SCALE GENOMIC DNA]</scope>
    <source>
        <strain evidence="2 3">W11-5</strain>
    </source>
</reference>
<dbReference type="KEGG" id="apac:S7S_03540"/>
<dbReference type="OrthoDB" id="6077903at2"/>
<feature type="region of interest" description="Disordered" evidence="1">
    <location>
        <begin position="40"/>
        <end position="67"/>
    </location>
</feature>
<gene>
    <name evidence="2" type="ORF">S7S_03540</name>
</gene>
<proteinExistence type="predicted"/>
<dbReference type="AlphaFoldDB" id="A0A0B4XKA2"/>
<name>A0A0B4XKA2_9GAMM</name>
<sequence>MSQDSKHPNGALHASRHGLLNELDDIRSLLGEDDADLLDIPLLEPEGDSHTQIPLLDSSPATPDTHPLQQALAERENPFLPRAAIERLARERQQMPAALQPTPAPVPPPLAISDTPNLDDRAMRALVDETLAAWLPRIERELRERLLRELRGEDD</sequence>
<dbReference type="HOGENOM" id="CLU_1691803_0_0_6"/>